<dbReference type="PANTHER" id="PTHR31531">
    <property type="entry name" value="E3 UBIQUITIN-PROTEIN LIGASE E3D FAMILY MEMBER"/>
    <property type="match status" value="1"/>
</dbReference>
<dbReference type="GO" id="GO:0051865">
    <property type="term" value="P:protein autoubiquitination"/>
    <property type="evidence" value="ECO:0007669"/>
    <property type="project" value="TreeGrafter"/>
</dbReference>
<dbReference type="OMA" id="RGTMTKW"/>
<dbReference type="PANTHER" id="PTHR31531:SF2">
    <property type="entry name" value="E3 UBIQUITIN-PROTEIN LIGASE E3D"/>
    <property type="match status" value="1"/>
</dbReference>
<organism evidence="1">
    <name type="scientific">Absidia glauca</name>
    <name type="common">Pin mould</name>
    <dbReference type="NCBI Taxonomy" id="4829"/>
    <lineage>
        <taxon>Eukaryota</taxon>
        <taxon>Fungi</taxon>
        <taxon>Fungi incertae sedis</taxon>
        <taxon>Mucoromycota</taxon>
        <taxon>Mucoromycotina</taxon>
        <taxon>Mucoromycetes</taxon>
        <taxon>Mucorales</taxon>
        <taxon>Cunninghamellaceae</taxon>
        <taxon>Absidia</taxon>
    </lineage>
</organism>
<evidence type="ECO:0000313" key="2">
    <source>
        <dbReference type="Proteomes" id="UP000078561"/>
    </source>
</evidence>
<gene>
    <name evidence="1" type="primary">ABSGL_08897.1 scaffold 10451</name>
</gene>
<dbReference type="Pfam" id="PF09814">
    <property type="entry name" value="HECT_2"/>
    <property type="match status" value="1"/>
</dbReference>
<name>A0A163L0D6_ABSGL</name>
<dbReference type="STRING" id="4829.A0A163L0D6"/>
<reference evidence="1" key="1">
    <citation type="submission" date="2016-04" db="EMBL/GenBank/DDBJ databases">
        <authorList>
            <person name="Evans L.H."/>
            <person name="Alamgir A."/>
            <person name="Owens N."/>
            <person name="Weber N.D."/>
            <person name="Virtaneva K."/>
            <person name="Barbian K."/>
            <person name="Babar A."/>
            <person name="Rosenke K."/>
        </authorList>
    </citation>
    <scope>NUCLEOTIDE SEQUENCE [LARGE SCALE GENOMIC DNA]</scope>
    <source>
        <strain evidence="1">CBS 101.48</strain>
    </source>
</reference>
<dbReference type="GO" id="GO:0006513">
    <property type="term" value="P:protein monoubiquitination"/>
    <property type="evidence" value="ECO:0007669"/>
    <property type="project" value="TreeGrafter"/>
</dbReference>
<dbReference type="InterPro" id="IPR019193">
    <property type="entry name" value="UBQ-conj_enz_E2-bd_prot"/>
</dbReference>
<dbReference type="GO" id="GO:0005634">
    <property type="term" value="C:nucleus"/>
    <property type="evidence" value="ECO:0007669"/>
    <property type="project" value="TreeGrafter"/>
</dbReference>
<dbReference type="GO" id="GO:0030332">
    <property type="term" value="F:cyclin binding"/>
    <property type="evidence" value="ECO:0007669"/>
    <property type="project" value="TreeGrafter"/>
</dbReference>
<sequence length="391" mass="44754">MSIPLYAELLANIQVIRATIALDESIDPSLLTVKTNQLWLEDTLILDLAQHGVRVSPSSLSVQPTDSMDNARSLYEIKLKLLSSVSTLEDKQWWTAKSLLSQHWQHIKCRHCDQDLVDNKSFQCKDLPSEHWYELVECWICHEAKPEEHRARMQPILAKTGVLLVGAFYFLVHSADLHSVALDQEIANQVDWNRGTMTKWISVNCENCGKVIGEGQYERKQDGSLALMAAKLFKYCVTLQPTPDELPGFMDFVVGDLIEAAKVHATHRFIIQGKKSHRIHALIWLFNWDTTTVYNDGFMDNTDETSEKITCQRGMKVLYADVKDNSESVKRWAHDKTTDHLIYPDVYCEQLVKFLQASTEHLPPTMRTLDHPAMPMTKNFSVGFLPRSLRQ</sequence>
<keyword evidence="2" id="KW-1185">Reference proteome</keyword>
<proteinExistence type="predicted"/>
<dbReference type="GO" id="GO:0061630">
    <property type="term" value="F:ubiquitin protein ligase activity"/>
    <property type="evidence" value="ECO:0007669"/>
    <property type="project" value="TreeGrafter"/>
</dbReference>
<evidence type="ECO:0000313" key="1">
    <source>
        <dbReference type="EMBL" id="SAM03080.1"/>
    </source>
</evidence>
<dbReference type="AlphaFoldDB" id="A0A163L0D6"/>
<protein>
    <submittedName>
        <fullName evidence="1">Uncharacterized protein</fullName>
    </submittedName>
</protein>
<dbReference type="GO" id="GO:0005829">
    <property type="term" value="C:cytosol"/>
    <property type="evidence" value="ECO:0007669"/>
    <property type="project" value="TreeGrafter"/>
</dbReference>
<dbReference type="GO" id="GO:0000151">
    <property type="term" value="C:ubiquitin ligase complex"/>
    <property type="evidence" value="ECO:0007669"/>
    <property type="project" value="TreeGrafter"/>
</dbReference>
<dbReference type="EMBL" id="LT554032">
    <property type="protein sequence ID" value="SAM03080.1"/>
    <property type="molecule type" value="Genomic_DNA"/>
</dbReference>
<dbReference type="GO" id="GO:0000209">
    <property type="term" value="P:protein polyubiquitination"/>
    <property type="evidence" value="ECO:0007669"/>
    <property type="project" value="TreeGrafter"/>
</dbReference>
<dbReference type="OrthoDB" id="66510at2759"/>
<dbReference type="Proteomes" id="UP000078561">
    <property type="component" value="Unassembled WGS sequence"/>
</dbReference>
<dbReference type="GO" id="GO:0043161">
    <property type="term" value="P:proteasome-mediated ubiquitin-dependent protein catabolic process"/>
    <property type="evidence" value="ECO:0007669"/>
    <property type="project" value="TreeGrafter"/>
</dbReference>
<accession>A0A163L0D6</accession>
<dbReference type="GO" id="GO:0031624">
    <property type="term" value="F:ubiquitin conjugating enzyme binding"/>
    <property type="evidence" value="ECO:0007669"/>
    <property type="project" value="TreeGrafter"/>
</dbReference>
<dbReference type="InParanoid" id="A0A163L0D6"/>